<evidence type="ECO:0000313" key="4">
    <source>
        <dbReference type="Proteomes" id="UP001501523"/>
    </source>
</evidence>
<dbReference type="InterPro" id="IPR011050">
    <property type="entry name" value="Pectin_lyase_fold/virulence"/>
</dbReference>
<protein>
    <recommendedName>
        <fullName evidence="5">Right-handed parallel beta-helix repeat-containing protein</fullName>
    </recommendedName>
</protein>
<evidence type="ECO:0008006" key="5">
    <source>
        <dbReference type="Google" id="ProtNLM"/>
    </source>
</evidence>
<reference evidence="4" key="1">
    <citation type="journal article" date="2019" name="Int. J. Syst. Evol. Microbiol.">
        <title>The Global Catalogue of Microorganisms (GCM) 10K type strain sequencing project: providing services to taxonomists for standard genome sequencing and annotation.</title>
        <authorList>
            <consortium name="The Broad Institute Genomics Platform"/>
            <consortium name="The Broad Institute Genome Sequencing Center for Infectious Disease"/>
            <person name="Wu L."/>
            <person name="Ma J."/>
        </authorList>
    </citation>
    <scope>NUCLEOTIDE SEQUENCE [LARGE SCALE GENOMIC DNA]</scope>
    <source>
        <strain evidence="4">JCM 15421</strain>
    </source>
</reference>
<gene>
    <name evidence="3" type="ORF">GCM10009105_20300</name>
</gene>
<dbReference type="InterPro" id="IPR059226">
    <property type="entry name" value="Choice_anch_Q_dom"/>
</dbReference>
<dbReference type="Proteomes" id="UP001501523">
    <property type="component" value="Unassembled WGS sequence"/>
</dbReference>
<accession>A0ABP3TPX4</accession>
<sequence>MSATRRDHFPRTAPLAACLAMALGLALPLRTGATTVWSVNSCADDFSAGTLRQAVASAKDGDFVDLSGLRLTCSMITLAHGEIPVAVNNLKFEGDMSFPGWVTIDAANGSRVLHHTGSGYLDVNYLKLTGGKYTSTTGSAVGGCIASSGTVRLRWSTVSNCSVEVSGKAPSSAFIAGGAGIYAPAVSLYESQISGNTAIAANYNNFASGGGIKTSKFTSSYSTISGNVASGSNTATGAAGGVFAGIASIHHSTIDSNQASDRVGGVSLGHFSSDTELIETSTISGNSAKSVGGLEVFASSLHLYNSTIAFNTSTTRQGAYLQGNATIVSSIIAKNSSASTFQDLFVGSGFTFLGNSNLIMSSNTAPADTISADPQLAPLAYHGELRRTHALNPSSPAVDQGVATAAGGSTDERGLNRSVGLAPDIGAYERQNHDDEIFYSGFD</sequence>
<dbReference type="RefSeq" id="WP_343790460.1">
    <property type="nucleotide sequence ID" value="NZ_BAAAEU010000008.1"/>
</dbReference>
<dbReference type="NCBIfam" id="NF041518">
    <property type="entry name" value="choice_anch_Q"/>
    <property type="match status" value="1"/>
</dbReference>
<comment type="caution">
    <text evidence="3">The sequence shown here is derived from an EMBL/GenBank/DDBJ whole genome shotgun (WGS) entry which is preliminary data.</text>
</comment>
<feature type="chain" id="PRO_5046925479" description="Right-handed parallel beta-helix repeat-containing protein" evidence="2">
    <location>
        <begin position="34"/>
        <end position="443"/>
    </location>
</feature>
<organism evidence="3 4">
    <name type="scientific">Dokdonella soli</name>
    <dbReference type="NCBI Taxonomy" id="529810"/>
    <lineage>
        <taxon>Bacteria</taxon>
        <taxon>Pseudomonadati</taxon>
        <taxon>Pseudomonadota</taxon>
        <taxon>Gammaproteobacteria</taxon>
        <taxon>Lysobacterales</taxon>
        <taxon>Rhodanobacteraceae</taxon>
        <taxon>Dokdonella</taxon>
    </lineage>
</organism>
<feature type="signal peptide" evidence="2">
    <location>
        <begin position="1"/>
        <end position="33"/>
    </location>
</feature>
<feature type="region of interest" description="Disordered" evidence="1">
    <location>
        <begin position="392"/>
        <end position="418"/>
    </location>
</feature>
<evidence type="ECO:0000256" key="2">
    <source>
        <dbReference type="SAM" id="SignalP"/>
    </source>
</evidence>
<dbReference type="EMBL" id="BAAAEU010000008">
    <property type="protein sequence ID" value="GAA0715133.1"/>
    <property type="molecule type" value="Genomic_DNA"/>
</dbReference>
<keyword evidence="4" id="KW-1185">Reference proteome</keyword>
<evidence type="ECO:0000313" key="3">
    <source>
        <dbReference type="EMBL" id="GAA0715133.1"/>
    </source>
</evidence>
<proteinExistence type="predicted"/>
<dbReference type="SUPFAM" id="SSF51126">
    <property type="entry name" value="Pectin lyase-like"/>
    <property type="match status" value="1"/>
</dbReference>
<evidence type="ECO:0000256" key="1">
    <source>
        <dbReference type="SAM" id="MobiDB-lite"/>
    </source>
</evidence>
<keyword evidence="2" id="KW-0732">Signal</keyword>
<name>A0ABP3TPX4_9GAMM</name>